<feature type="domain" description="TonB C-terminal" evidence="3">
    <location>
        <begin position="169"/>
        <end position="259"/>
    </location>
</feature>
<evidence type="ECO:0000256" key="1">
    <source>
        <dbReference type="SAM" id="MobiDB-lite"/>
    </source>
</evidence>
<keyword evidence="2" id="KW-0812">Transmembrane</keyword>
<dbReference type="GO" id="GO:0055085">
    <property type="term" value="P:transmembrane transport"/>
    <property type="evidence" value="ECO:0007669"/>
    <property type="project" value="InterPro"/>
</dbReference>
<dbReference type="AlphaFoldDB" id="D0LJZ7"/>
<dbReference type="InterPro" id="IPR037682">
    <property type="entry name" value="TonB_C"/>
</dbReference>
<dbReference type="EMBL" id="CP001804">
    <property type="protein sequence ID" value="ACY18504.1"/>
    <property type="molecule type" value="Genomic_DNA"/>
</dbReference>
<dbReference type="SUPFAM" id="SSF74653">
    <property type="entry name" value="TolA/TonB C-terminal domain"/>
    <property type="match status" value="1"/>
</dbReference>
<gene>
    <name evidence="4" type="ordered locus">Hoch_6029</name>
</gene>
<evidence type="ECO:0000259" key="3">
    <source>
        <dbReference type="PROSITE" id="PS52015"/>
    </source>
</evidence>
<sequence>MFDNFVVAKTPQRRRWKSLLISFSIILHAAGLVALLIYGFWVIEKLPLPKREVTIAVAPPPPPPPPPPAPSKKKVETKPDPKIKRVKPMDTTQPVDKKVEDEDVEIEIVEDYGIEGGVEGGVAGGMIGGVVGGVLEGVPGGVIEAPPPPPPPPPPAKPAVVPQVAVEAKRIAGEKSIQPDDTVKIQMQRDGKSRVVSTYRMCLTKAGTIASINMVKSSGYPDYDRKINSKMREWRYQPFIVNGEPSPVCTMITFIYSQR</sequence>
<dbReference type="Gene3D" id="3.30.1150.10">
    <property type="match status" value="1"/>
</dbReference>
<protein>
    <submittedName>
        <fullName evidence="4">Putative TonB protein</fullName>
    </submittedName>
</protein>
<dbReference type="eggNOG" id="COG0810">
    <property type="taxonomic scope" value="Bacteria"/>
</dbReference>
<evidence type="ECO:0000313" key="4">
    <source>
        <dbReference type="EMBL" id="ACY18504.1"/>
    </source>
</evidence>
<evidence type="ECO:0000256" key="2">
    <source>
        <dbReference type="SAM" id="Phobius"/>
    </source>
</evidence>
<dbReference type="HOGENOM" id="CLU_1060763_0_0_7"/>
<reference evidence="4 5" key="1">
    <citation type="journal article" date="2010" name="Stand. Genomic Sci.">
        <title>Complete genome sequence of Haliangium ochraceum type strain (SMP-2).</title>
        <authorList>
            <consortium name="US DOE Joint Genome Institute (JGI-PGF)"/>
            <person name="Ivanova N."/>
            <person name="Daum C."/>
            <person name="Lang E."/>
            <person name="Abt B."/>
            <person name="Kopitz M."/>
            <person name="Saunders E."/>
            <person name="Lapidus A."/>
            <person name="Lucas S."/>
            <person name="Glavina Del Rio T."/>
            <person name="Nolan M."/>
            <person name="Tice H."/>
            <person name="Copeland A."/>
            <person name="Cheng J.F."/>
            <person name="Chen F."/>
            <person name="Bruce D."/>
            <person name="Goodwin L."/>
            <person name="Pitluck S."/>
            <person name="Mavromatis K."/>
            <person name="Pati A."/>
            <person name="Mikhailova N."/>
            <person name="Chen A."/>
            <person name="Palaniappan K."/>
            <person name="Land M."/>
            <person name="Hauser L."/>
            <person name="Chang Y.J."/>
            <person name="Jeffries C.D."/>
            <person name="Detter J.C."/>
            <person name="Brettin T."/>
            <person name="Rohde M."/>
            <person name="Goker M."/>
            <person name="Bristow J."/>
            <person name="Markowitz V."/>
            <person name="Eisen J.A."/>
            <person name="Hugenholtz P."/>
            <person name="Kyrpides N.C."/>
            <person name="Klenk H.P."/>
        </authorList>
    </citation>
    <scope>NUCLEOTIDE SEQUENCE [LARGE SCALE GENOMIC DNA]</scope>
    <source>
        <strain evidence="5">DSM 14365 / CIP 107738 / JCM 11303 / AJ 13395 / SMP-2</strain>
    </source>
</reference>
<keyword evidence="2" id="KW-1133">Transmembrane helix</keyword>
<evidence type="ECO:0000313" key="5">
    <source>
        <dbReference type="Proteomes" id="UP000001880"/>
    </source>
</evidence>
<feature type="transmembrane region" description="Helical" evidence="2">
    <location>
        <begin position="19"/>
        <end position="41"/>
    </location>
</feature>
<accession>D0LJZ7</accession>
<keyword evidence="2" id="KW-0472">Membrane</keyword>
<dbReference type="RefSeq" id="WP_012831096.1">
    <property type="nucleotide sequence ID" value="NC_013440.1"/>
</dbReference>
<feature type="compositionally biased region" description="Basic and acidic residues" evidence="1">
    <location>
        <begin position="73"/>
        <end position="83"/>
    </location>
</feature>
<feature type="compositionally biased region" description="Pro residues" evidence="1">
    <location>
        <begin position="58"/>
        <end position="70"/>
    </location>
</feature>
<proteinExistence type="predicted"/>
<keyword evidence="5" id="KW-1185">Reference proteome</keyword>
<feature type="region of interest" description="Disordered" evidence="1">
    <location>
        <begin position="57"/>
        <end position="97"/>
    </location>
</feature>
<organism evidence="4 5">
    <name type="scientific">Haliangium ochraceum (strain DSM 14365 / JCM 11303 / SMP-2)</name>
    <dbReference type="NCBI Taxonomy" id="502025"/>
    <lineage>
        <taxon>Bacteria</taxon>
        <taxon>Pseudomonadati</taxon>
        <taxon>Myxococcota</taxon>
        <taxon>Polyangia</taxon>
        <taxon>Haliangiales</taxon>
        <taxon>Kofleriaceae</taxon>
        <taxon>Haliangium</taxon>
    </lineage>
</organism>
<dbReference type="KEGG" id="hoh:Hoch_6029"/>
<name>D0LJZ7_HALO1</name>
<dbReference type="STRING" id="502025.Hoch_6029"/>
<dbReference type="PROSITE" id="PS52015">
    <property type="entry name" value="TONB_CTD"/>
    <property type="match status" value="1"/>
</dbReference>
<dbReference type="Pfam" id="PF03544">
    <property type="entry name" value="TonB_C"/>
    <property type="match status" value="1"/>
</dbReference>
<dbReference type="Proteomes" id="UP000001880">
    <property type="component" value="Chromosome"/>
</dbReference>